<dbReference type="Pfam" id="PF04075">
    <property type="entry name" value="F420H2_quin_red"/>
    <property type="match status" value="1"/>
</dbReference>
<protein>
    <submittedName>
        <fullName evidence="3">Nitroreductase family deazaflavin-dependent oxidoreductase</fullName>
    </submittedName>
</protein>
<dbReference type="InterPro" id="IPR012349">
    <property type="entry name" value="Split_barrel_FMN-bd"/>
</dbReference>
<organism evidence="3 4">
    <name type="scientific">Planosporangium thailandense</name>
    <dbReference type="NCBI Taxonomy" id="765197"/>
    <lineage>
        <taxon>Bacteria</taxon>
        <taxon>Bacillati</taxon>
        <taxon>Actinomycetota</taxon>
        <taxon>Actinomycetes</taxon>
        <taxon>Micromonosporales</taxon>
        <taxon>Micromonosporaceae</taxon>
        <taxon>Planosporangium</taxon>
    </lineage>
</organism>
<evidence type="ECO:0000256" key="1">
    <source>
        <dbReference type="ARBA" id="ARBA00008710"/>
    </source>
</evidence>
<evidence type="ECO:0000256" key="2">
    <source>
        <dbReference type="ARBA" id="ARBA00049106"/>
    </source>
</evidence>
<dbReference type="RefSeq" id="WP_167923142.1">
    <property type="nucleotide sequence ID" value="NZ_JAATVY010000001.1"/>
</dbReference>
<dbReference type="PANTHER" id="PTHR39428">
    <property type="entry name" value="F420H(2)-DEPENDENT QUINONE REDUCTASE RV1261C"/>
    <property type="match status" value="1"/>
</dbReference>
<dbReference type="EMBL" id="JAATVY010000001">
    <property type="protein sequence ID" value="NJC68240.1"/>
    <property type="molecule type" value="Genomic_DNA"/>
</dbReference>
<dbReference type="Proteomes" id="UP000722989">
    <property type="component" value="Unassembled WGS sequence"/>
</dbReference>
<dbReference type="Gene3D" id="2.30.110.10">
    <property type="entry name" value="Electron Transport, Fmn-binding Protein, Chain A"/>
    <property type="match status" value="1"/>
</dbReference>
<sequence length="156" mass="17548">MNAYTSLIRRLGHQAWFAATARRLVPVDRWLARRTGGRWSAIGRHGLPSLLLTTTGRKSGQPRTQPLLYARDGDAFVVIGSNWGQAHHPAWSANLLADPDAIASVDGTPIPVRATLVTDAERDRLWRLALSTWPAYRTYERRAGGRDLRIFRLEPR</sequence>
<dbReference type="InterPro" id="IPR004378">
    <property type="entry name" value="F420H2_quin_Rdtase"/>
</dbReference>
<dbReference type="SUPFAM" id="SSF50475">
    <property type="entry name" value="FMN-binding split barrel"/>
    <property type="match status" value="1"/>
</dbReference>
<evidence type="ECO:0000313" key="4">
    <source>
        <dbReference type="Proteomes" id="UP000722989"/>
    </source>
</evidence>
<dbReference type="NCBIfam" id="TIGR00026">
    <property type="entry name" value="hi_GC_TIGR00026"/>
    <property type="match status" value="1"/>
</dbReference>
<keyword evidence="4" id="KW-1185">Reference proteome</keyword>
<reference evidence="3 4" key="1">
    <citation type="submission" date="2020-03" db="EMBL/GenBank/DDBJ databases">
        <title>WGS of the type strain of Planosporangium spp.</title>
        <authorList>
            <person name="Thawai C."/>
        </authorList>
    </citation>
    <scope>NUCLEOTIDE SEQUENCE [LARGE SCALE GENOMIC DNA]</scope>
    <source>
        <strain evidence="3 4">TBRC 5610</strain>
    </source>
</reference>
<comment type="caution">
    <text evidence="3">The sequence shown here is derived from an EMBL/GenBank/DDBJ whole genome shotgun (WGS) entry which is preliminary data.</text>
</comment>
<dbReference type="PANTHER" id="PTHR39428:SF1">
    <property type="entry name" value="F420H(2)-DEPENDENT QUINONE REDUCTASE RV1261C"/>
    <property type="match status" value="1"/>
</dbReference>
<comment type="similarity">
    <text evidence="1">Belongs to the F420H(2)-dependent quinone reductase family.</text>
</comment>
<comment type="catalytic activity">
    <reaction evidence="2">
        <text>oxidized coenzyme F420-(gamma-L-Glu)(n) + a quinol + H(+) = reduced coenzyme F420-(gamma-L-Glu)(n) + a quinone</text>
        <dbReference type="Rhea" id="RHEA:39663"/>
        <dbReference type="Rhea" id="RHEA-COMP:12939"/>
        <dbReference type="Rhea" id="RHEA-COMP:14378"/>
        <dbReference type="ChEBI" id="CHEBI:15378"/>
        <dbReference type="ChEBI" id="CHEBI:24646"/>
        <dbReference type="ChEBI" id="CHEBI:132124"/>
        <dbReference type="ChEBI" id="CHEBI:133980"/>
        <dbReference type="ChEBI" id="CHEBI:139511"/>
    </reaction>
</comment>
<name>A0ABX0XSI3_9ACTN</name>
<gene>
    <name evidence="3" type="ORF">HC031_00685</name>
</gene>
<accession>A0ABX0XSI3</accession>
<proteinExistence type="inferred from homology"/>
<evidence type="ECO:0000313" key="3">
    <source>
        <dbReference type="EMBL" id="NJC68240.1"/>
    </source>
</evidence>